<feature type="compositionally biased region" description="Polar residues" evidence="11">
    <location>
        <begin position="338"/>
        <end position="356"/>
    </location>
</feature>
<keyword evidence="14" id="KW-1185">Reference proteome</keyword>
<gene>
    <name evidence="13" type="ORF">ALC60_00270</name>
</gene>
<dbReference type="GO" id="GO:0000981">
    <property type="term" value="F:DNA-binding transcription factor activity, RNA polymerase II-specific"/>
    <property type="evidence" value="ECO:0007669"/>
    <property type="project" value="TreeGrafter"/>
</dbReference>
<evidence type="ECO:0000259" key="12">
    <source>
        <dbReference type="PROSITE" id="PS51042"/>
    </source>
</evidence>
<sequence length="969" mass="106406">ELLVSSLLGSVPDKRCSRRIAKEGEELINQLVEEVSRLQQSLQRLQETSAQATARLEEELEVRRQHINRLESKLERQRDYDDLKREISVLRSVDLSQIPTGEPGKSLEHLLMERFKALQQAENLKPSNTPDALGGLSSPLQRASTASPHGVGGVPPTSHVSSQQPPPPPPTAASLPPRSTPTPSSATSTTSSLLFPPPLQNVETFGSFLGEEIVANWRRTLERSIMSQQQQQQQQQQQSQPSQLSQLTQQQQQLQQAQPHMGLHPPTTPSSLNHLPSPGADPSSTSNTPVKSNTPIGTSLGSLDVIEKAPTPVSGHETPAPPTPSSTTALTSPPSFQPPTSMVETSTTSASINGSGLTPGIPSAPPPKSPPDQESCHNNNNSHHLANNNIGGLNVLDTLKSPFRFDDRTYPFRFGDEFGAAGMAGRLGESLIPKGDPMEARLQEMLRHNMDKYASQNLDTLHIARRVRELLSIHNIGQRLFAKYVLGLSQGTVSELLSKPKPWDKLTEKGRDSYRKMHGWACDENAVMLLKSLIPKKGKEQGMPAFARGPQDSGPQEMNDERLAHILSESSHMQMRGEHEVSNDADSKSPNRIGCPSPFNKDRLDSQNRRLKKYENDDIPQEKVVRIYQEELAKLMGTRVENLRPREFPSSTQSGLQGIERTQEDIRLALDAYHRELQKLNAAPGQNPSMTGLPGLPGLPGLLALQQQALQQHHLAANGGGGVQDLSLGKVDPRNKMINGVSEEEKEKMEEAMRHAGSAFSLVRPKQESTGPQSTPGGSSASSPLGNSILPPAMTPNEEFSSAAAASPLQRMASITNSLISQPSTPTHHSANQRPLKAVLPPITQQQFDLYNNLNTEDIVKRVKEQLSQYSISQRLFGESVLGLSQGSVSDLLARPKPWHMLTQKGREPFIRMKMFLEDDNAVHKLVASQYKIAPEKLMRTGGYGGLPLRELWYVCQARRHDKLSCILL</sequence>
<dbReference type="InterPro" id="IPR003350">
    <property type="entry name" value="CUT_dom"/>
</dbReference>
<keyword evidence="7 13" id="KW-0371">Homeobox</keyword>
<feature type="compositionally biased region" description="Polar residues" evidence="11">
    <location>
        <begin position="138"/>
        <end position="147"/>
    </location>
</feature>
<feature type="non-terminal residue" evidence="13">
    <location>
        <position position="1"/>
    </location>
</feature>
<proteinExistence type="inferred from homology"/>
<feature type="compositionally biased region" description="Low complexity" evidence="11">
    <location>
        <begin position="377"/>
        <end position="389"/>
    </location>
</feature>
<protein>
    <submittedName>
        <fullName evidence="13">Homeobox protein cut</fullName>
    </submittedName>
</protein>
<dbReference type="Proteomes" id="UP000075809">
    <property type="component" value="Unassembled WGS sequence"/>
</dbReference>
<feature type="compositionally biased region" description="Low complexity" evidence="11">
    <location>
        <begin position="172"/>
        <end position="194"/>
    </location>
</feature>
<feature type="region of interest" description="Disordered" evidence="11">
    <location>
        <begin position="125"/>
        <end position="198"/>
    </location>
</feature>
<dbReference type="SUPFAM" id="SSF47413">
    <property type="entry name" value="lambda repressor-like DNA-binding domains"/>
    <property type="match status" value="2"/>
</dbReference>
<feature type="region of interest" description="Disordered" evidence="11">
    <location>
        <begin position="744"/>
        <end position="796"/>
    </location>
</feature>
<keyword evidence="9" id="KW-0539">Nucleus</keyword>
<evidence type="ECO:0000256" key="6">
    <source>
        <dbReference type="ARBA" id="ARBA00023125"/>
    </source>
</evidence>
<evidence type="ECO:0000256" key="4">
    <source>
        <dbReference type="ARBA" id="ARBA00023015"/>
    </source>
</evidence>
<dbReference type="STRING" id="64791.A0A151XK17"/>
<feature type="compositionally biased region" description="Low complexity" evidence="11">
    <location>
        <begin position="769"/>
        <end position="788"/>
    </location>
</feature>
<comment type="similarity">
    <text evidence="2">Belongs to the CUT homeobox family.</text>
</comment>
<keyword evidence="8" id="KW-0804">Transcription</keyword>
<dbReference type="PANTHER" id="PTHR14043">
    <property type="entry name" value="CCAAT DISPLACEMENT PROTEIN-RELATED"/>
    <property type="match status" value="1"/>
</dbReference>
<dbReference type="Gene3D" id="1.10.260.40">
    <property type="entry name" value="lambda repressor-like DNA-binding domains"/>
    <property type="match status" value="2"/>
</dbReference>
<keyword evidence="4" id="KW-0805">Transcription regulation</keyword>
<accession>A0A151XK17</accession>
<evidence type="ECO:0000256" key="2">
    <source>
        <dbReference type="ARBA" id="ARBA00008190"/>
    </source>
</evidence>
<keyword evidence="6 13" id="KW-0238">DNA-binding</keyword>
<dbReference type="GO" id="GO:0000977">
    <property type="term" value="F:RNA polymerase II transcription regulatory region sequence-specific DNA binding"/>
    <property type="evidence" value="ECO:0007669"/>
    <property type="project" value="TreeGrafter"/>
</dbReference>
<dbReference type="AlphaFoldDB" id="A0A151XK17"/>
<feature type="domain" description="CUT" evidence="12">
    <location>
        <begin position="845"/>
        <end position="932"/>
    </location>
</feature>
<comment type="subcellular location">
    <subcellularLocation>
        <location evidence="1">Nucleus</location>
    </subcellularLocation>
</comment>
<dbReference type="GO" id="GO:0005634">
    <property type="term" value="C:nucleus"/>
    <property type="evidence" value="ECO:0007669"/>
    <property type="project" value="UniProtKB-SubCell"/>
</dbReference>
<evidence type="ECO:0000256" key="10">
    <source>
        <dbReference type="SAM" id="Coils"/>
    </source>
</evidence>
<feature type="compositionally biased region" description="Polar residues" evidence="11">
    <location>
        <begin position="282"/>
        <end position="301"/>
    </location>
</feature>
<name>A0A151XK17_9HYME</name>
<dbReference type="EMBL" id="KQ982052">
    <property type="protein sequence ID" value="KYQ60645.1"/>
    <property type="molecule type" value="Genomic_DNA"/>
</dbReference>
<evidence type="ECO:0000256" key="5">
    <source>
        <dbReference type="ARBA" id="ARBA00023054"/>
    </source>
</evidence>
<evidence type="ECO:0000256" key="8">
    <source>
        <dbReference type="ARBA" id="ARBA00023163"/>
    </source>
</evidence>
<evidence type="ECO:0000313" key="14">
    <source>
        <dbReference type="Proteomes" id="UP000075809"/>
    </source>
</evidence>
<dbReference type="SMART" id="SM01109">
    <property type="entry name" value="CUT"/>
    <property type="match status" value="2"/>
</dbReference>
<feature type="compositionally biased region" description="Low complexity" evidence="11">
    <location>
        <begin position="232"/>
        <end position="258"/>
    </location>
</feature>
<feature type="compositionally biased region" description="Basic and acidic residues" evidence="11">
    <location>
        <begin position="575"/>
        <end position="589"/>
    </location>
</feature>
<evidence type="ECO:0000256" key="11">
    <source>
        <dbReference type="SAM" id="MobiDB-lite"/>
    </source>
</evidence>
<feature type="coiled-coil region" evidence="10">
    <location>
        <begin position="21"/>
        <end position="77"/>
    </location>
</feature>
<feature type="domain" description="CUT" evidence="12">
    <location>
        <begin position="449"/>
        <end position="536"/>
    </location>
</feature>
<evidence type="ECO:0000313" key="13">
    <source>
        <dbReference type="EMBL" id="KYQ60645.1"/>
    </source>
</evidence>
<feature type="compositionally biased region" description="Low complexity" evidence="11">
    <location>
        <begin position="325"/>
        <end position="334"/>
    </location>
</feature>
<dbReference type="FunFam" id="1.10.260.40:FF:000027">
    <property type="entry name" value="Homeobox protein cut-like"/>
    <property type="match status" value="1"/>
</dbReference>
<dbReference type="Pfam" id="PF02376">
    <property type="entry name" value="CUT"/>
    <property type="match status" value="2"/>
</dbReference>
<dbReference type="PROSITE" id="PS51042">
    <property type="entry name" value="CUT"/>
    <property type="match status" value="2"/>
</dbReference>
<dbReference type="FunFam" id="1.10.260.40:FF:000010">
    <property type="entry name" value="Cut-like homeobox 1a"/>
    <property type="match status" value="1"/>
</dbReference>
<reference evidence="13 14" key="1">
    <citation type="submission" date="2015-09" db="EMBL/GenBank/DDBJ databases">
        <title>Trachymyrmex zeteki WGS genome.</title>
        <authorList>
            <person name="Nygaard S."/>
            <person name="Hu H."/>
            <person name="Boomsma J."/>
            <person name="Zhang G."/>
        </authorList>
    </citation>
    <scope>NUCLEOTIDE SEQUENCE [LARGE SCALE GENOMIC DNA]</scope>
    <source>
        <strain evidence="13">Tzet28-1</strain>
        <tissue evidence="13">Whole body</tissue>
    </source>
</reference>
<feature type="compositionally biased region" description="Basic and acidic residues" evidence="11">
    <location>
        <begin position="744"/>
        <end position="754"/>
    </location>
</feature>
<dbReference type="InterPro" id="IPR010982">
    <property type="entry name" value="Lambda_DNA-bd_dom_sf"/>
</dbReference>
<organism evidence="13 14">
    <name type="scientific">Mycetomoellerius zeteki</name>
    <dbReference type="NCBI Taxonomy" id="64791"/>
    <lineage>
        <taxon>Eukaryota</taxon>
        <taxon>Metazoa</taxon>
        <taxon>Ecdysozoa</taxon>
        <taxon>Arthropoda</taxon>
        <taxon>Hexapoda</taxon>
        <taxon>Insecta</taxon>
        <taxon>Pterygota</taxon>
        <taxon>Neoptera</taxon>
        <taxon>Endopterygota</taxon>
        <taxon>Hymenoptera</taxon>
        <taxon>Apocrita</taxon>
        <taxon>Aculeata</taxon>
        <taxon>Formicoidea</taxon>
        <taxon>Formicidae</taxon>
        <taxon>Myrmicinae</taxon>
        <taxon>Mycetomoellerius</taxon>
    </lineage>
</organism>
<evidence type="ECO:0000256" key="3">
    <source>
        <dbReference type="ARBA" id="ARBA00022737"/>
    </source>
</evidence>
<dbReference type="PANTHER" id="PTHR14043:SF2">
    <property type="entry name" value="HOMEOBOX PROTEIN CUT"/>
    <property type="match status" value="1"/>
</dbReference>
<keyword evidence="3" id="KW-0677">Repeat</keyword>
<evidence type="ECO:0000256" key="9">
    <source>
        <dbReference type="ARBA" id="ARBA00023242"/>
    </source>
</evidence>
<keyword evidence="5 10" id="KW-0175">Coiled coil</keyword>
<evidence type="ECO:0000256" key="1">
    <source>
        <dbReference type="ARBA" id="ARBA00004123"/>
    </source>
</evidence>
<evidence type="ECO:0000256" key="7">
    <source>
        <dbReference type="ARBA" id="ARBA00023155"/>
    </source>
</evidence>
<feature type="region of interest" description="Disordered" evidence="11">
    <location>
        <begin position="573"/>
        <end position="606"/>
    </location>
</feature>
<feature type="region of interest" description="Disordered" evidence="11">
    <location>
        <begin position="232"/>
        <end position="390"/>
    </location>
</feature>